<dbReference type="AlphaFoldDB" id="A0A2P5HEZ7"/>
<evidence type="ECO:0000256" key="2">
    <source>
        <dbReference type="ARBA" id="ARBA00022833"/>
    </source>
</evidence>
<evidence type="ECO:0000259" key="4">
    <source>
        <dbReference type="Pfam" id="PF00107"/>
    </source>
</evidence>
<feature type="domain" description="Alcohol dehydrogenase-like C-terminal" evidence="4">
    <location>
        <begin position="183"/>
        <end position="269"/>
    </location>
</feature>
<keyword evidence="2" id="KW-0862">Zinc</keyword>
<keyword evidence="3" id="KW-0520">NAD</keyword>
<dbReference type="GO" id="GO:0005829">
    <property type="term" value="C:cytosol"/>
    <property type="evidence" value="ECO:0007669"/>
    <property type="project" value="TreeGrafter"/>
</dbReference>
<dbReference type="GO" id="GO:0051903">
    <property type="term" value="F:S-(hydroxymethyl)glutathione dehydrogenase [NAD(P)+] activity"/>
    <property type="evidence" value="ECO:0007669"/>
    <property type="project" value="TreeGrafter"/>
</dbReference>
<dbReference type="InterPro" id="IPR011032">
    <property type="entry name" value="GroES-like_sf"/>
</dbReference>
<keyword evidence="1" id="KW-0479">Metal-binding</keyword>
<proteinExistence type="predicted"/>
<reference evidence="5" key="1">
    <citation type="submission" date="2017-09" db="EMBL/GenBank/DDBJ databases">
        <title>Polyketide synthases of a Diaporthe helianthi virulent isolate.</title>
        <authorList>
            <person name="Baroncelli R."/>
        </authorList>
    </citation>
    <scope>NUCLEOTIDE SEQUENCE [LARGE SCALE GENOMIC DNA]</scope>
    <source>
        <strain evidence="5">7/96</strain>
    </source>
</reference>
<dbReference type="SUPFAM" id="SSF50129">
    <property type="entry name" value="GroES-like"/>
    <property type="match status" value="1"/>
</dbReference>
<dbReference type="InterPro" id="IPR036291">
    <property type="entry name" value="NAD(P)-bd_dom_sf"/>
</dbReference>
<protein>
    <recommendedName>
        <fullName evidence="4">Alcohol dehydrogenase-like C-terminal domain-containing protein</fullName>
    </recommendedName>
</protein>
<dbReference type="SUPFAM" id="SSF51735">
    <property type="entry name" value="NAD(P)-binding Rossmann-fold domains"/>
    <property type="match status" value="1"/>
</dbReference>
<comment type="caution">
    <text evidence="5">The sequence shown here is derived from an EMBL/GenBank/DDBJ whole genome shotgun (WGS) entry which is preliminary data.</text>
</comment>
<evidence type="ECO:0000256" key="1">
    <source>
        <dbReference type="ARBA" id="ARBA00022723"/>
    </source>
</evidence>
<evidence type="ECO:0000256" key="3">
    <source>
        <dbReference type="ARBA" id="ARBA00023027"/>
    </source>
</evidence>
<dbReference type="GO" id="GO:0046294">
    <property type="term" value="P:formaldehyde catabolic process"/>
    <property type="evidence" value="ECO:0007669"/>
    <property type="project" value="TreeGrafter"/>
</dbReference>
<dbReference type="Gene3D" id="3.40.50.720">
    <property type="entry name" value="NAD(P)-binding Rossmann-like Domain"/>
    <property type="match status" value="1"/>
</dbReference>
<name>A0A2P5HEZ7_DIAHE</name>
<accession>A0A2P5HEZ7</accession>
<dbReference type="Gene3D" id="3.90.180.10">
    <property type="entry name" value="Medium-chain alcohol dehydrogenases, catalytic domain"/>
    <property type="match status" value="3"/>
</dbReference>
<dbReference type="InParanoid" id="A0A2P5HEZ7"/>
<dbReference type="EMBL" id="MAVT02003113">
    <property type="protein sequence ID" value="POS68817.1"/>
    <property type="molecule type" value="Genomic_DNA"/>
</dbReference>
<organism evidence="5 6">
    <name type="scientific">Diaporthe helianthi</name>
    <dbReference type="NCBI Taxonomy" id="158607"/>
    <lineage>
        <taxon>Eukaryota</taxon>
        <taxon>Fungi</taxon>
        <taxon>Dikarya</taxon>
        <taxon>Ascomycota</taxon>
        <taxon>Pezizomycotina</taxon>
        <taxon>Sordariomycetes</taxon>
        <taxon>Sordariomycetidae</taxon>
        <taxon>Diaporthales</taxon>
        <taxon>Diaporthaceae</taxon>
        <taxon>Diaporthe</taxon>
    </lineage>
</organism>
<gene>
    <name evidence="5" type="ORF">DHEL01_v212789</name>
</gene>
<keyword evidence="6" id="KW-1185">Reference proteome</keyword>
<dbReference type="Proteomes" id="UP000094444">
    <property type="component" value="Unassembled WGS sequence"/>
</dbReference>
<dbReference type="Pfam" id="PF00107">
    <property type="entry name" value="ADH_zinc_N"/>
    <property type="match status" value="1"/>
</dbReference>
<dbReference type="PANTHER" id="PTHR43880:SF12">
    <property type="entry name" value="ALCOHOL DEHYDROGENASE CLASS-3"/>
    <property type="match status" value="1"/>
</dbReference>
<dbReference type="OrthoDB" id="1560166at2759"/>
<dbReference type="GO" id="GO:0008270">
    <property type="term" value="F:zinc ion binding"/>
    <property type="evidence" value="ECO:0007669"/>
    <property type="project" value="TreeGrafter"/>
</dbReference>
<dbReference type="PANTHER" id="PTHR43880">
    <property type="entry name" value="ALCOHOL DEHYDROGENASE"/>
    <property type="match status" value="1"/>
</dbReference>
<evidence type="ECO:0000313" key="5">
    <source>
        <dbReference type="EMBL" id="POS68817.1"/>
    </source>
</evidence>
<evidence type="ECO:0000313" key="6">
    <source>
        <dbReference type="Proteomes" id="UP000094444"/>
    </source>
</evidence>
<dbReference type="STRING" id="158607.A0A2P5HEZ7"/>
<dbReference type="InterPro" id="IPR013149">
    <property type="entry name" value="ADH-like_C"/>
</dbReference>
<sequence length="333" mass="35694">MASSTQIQTQAIVCRPPQDGKRKWVLKKVALSPPADDEVIVEMVATGICHTDFVCGSVPDEALPLGLPPYPRVLGHEGPDSLIILIIEILWGQINFSGIRGAFSSLENPREEIGGSFFGQSSFSRLTRVKECSVVKVTDLIENDEQLKVLTPFGCGVQTGVGTITELANAQPADTIAVLGLGAVGLAAIMGAKIRGCKTIIGVDRVASRLELAKSLGATHTVDTGNIKGTLTDQVREITEGVGTTITVDASGAFPLIQQGVEFTANQGKSGKSIQGSMEGGVFPEKYIPKFIHWFNAGELPMDRLVKFYLVEDYLKAIKDMEDGVTIKPVLIW</sequence>